<gene>
    <name evidence="1" type="ORF">VNE69_08131</name>
</gene>
<organism evidence="1 2">
    <name type="scientific">Vairimorpha necatrix</name>
    <dbReference type="NCBI Taxonomy" id="6039"/>
    <lineage>
        <taxon>Eukaryota</taxon>
        <taxon>Fungi</taxon>
        <taxon>Fungi incertae sedis</taxon>
        <taxon>Microsporidia</taxon>
        <taxon>Nosematidae</taxon>
        <taxon>Vairimorpha</taxon>
    </lineage>
</organism>
<dbReference type="EMBL" id="CP142733">
    <property type="protein sequence ID" value="WUR04376.1"/>
    <property type="molecule type" value="Genomic_DNA"/>
</dbReference>
<evidence type="ECO:0000313" key="1">
    <source>
        <dbReference type="EMBL" id="WUR04376.1"/>
    </source>
</evidence>
<dbReference type="AlphaFoldDB" id="A0AAX4JEI0"/>
<dbReference type="GeneID" id="90542207"/>
<protein>
    <submittedName>
        <fullName evidence="1">Uncharacterized protein</fullName>
    </submittedName>
</protein>
<sequence>MFLGIIFLIDFLLASQNVYEKFNVLIHNKIENEDFVTININKKYMRISLDFEDEKNIFIIKILTFNYDYEILVESSKIKISCCEQTIENIVQECEDELLIEYKRKLPDSIVLIYDTKSFETIPTYKKIINYIKKVNDERKNTDLSLELWYEYIIDEHVMWSIMFPIIMHQNLDLYDDLTAPHSKIKLIKRNDKHLVCFCIKVEDVLCFIEIDIREIGIENLSPVAIVDIAQKNETDMQISEYFNELYKTLYIDVFKLNSYSCFGRCSINKITFLCSKFTIEIIDDEIHFRDNYNYYIYSTKKENIIDVKCLFEFLEIFKKISVIKSNEEHIASCVLFFRLIEYNRKVEFLVNRILSTPRSALNIMFTHLLLEHKLIHEDERIKLIDNEGICDQKLKNKILNMLLFHGSLSRSFLIKICLFLEAEKYINEVDVIEDNIFSTLKKIGILILKKEHTKTICVSVTSKNKNIDLLKIYQELITCHLENIRAFMLNIWDHFFKIASLCTGLESNSYEIGWNEFFIRKEQVVHFLGFDDNEVKIKNELLKKKLSENLNSNLKKDHIYDILYKKIKTKLFTKLNKINSEALNLKVLIPFDEEVYVRYETELKERGIREIENTFLLDDALKKLSKNENICVKKLINDYKIEEKEIFYENLKVNIKENIKRNCKKKFNPTFSENI</sequence>
<proteinExistence type="predicted"/>
<evidence type="ECO:0000313" key="2">
    <source>
        <dbReference type="Proteomes" id="UP001334084"/>
    </source>
</evidence>
<keyword evidence="2" id="KW-1185">Reference proteome</keyword>
<dbReference type="RefSeq" id="XP_065330521.1">
    <property type="nucleotide sequence ID" value="XM_065474449.1"/>
</dbReference>
<dbReference type="Proteomes" id="UP001334084">
    <property type="component" value="Chromosome 8"/>
</dbReference>
<reference evidence="1" key="1">
    <citation type="journal article" date="2024" name="BMC Genomics">
        <title>Functional annotation of a divergent genome using sequence and structure-based similarity.</title>
        <authorList>
            <person name="Svedberg D."/>
            <person name="Winiger R.R."/>
            <person name="Berg A."/>
            <person name="Sharma H."/>
            <person name="Tellgren-Roth C."/>
            <person name="Debrunner-Vossbrinck B.A."/>
            <person name="Vossbrinck C.R."/>
            <person name="Barandun J."/>
        </authorList>
    </citation>
    <scope>NUCLEOTIDE SEQUENCE</scope>
    <source>
        <strain evidence="1">Illinois isolate</strain>
    </source>
</reference>
<accession>A0AAX4JEI0</accession>
<name>A0AAX4JEI0_9MICR</name>
<dbReference type="KEGG" id="vnx:VNE69_08131"/>